<proteinExistence type="predicted"/>
<name>A0A1G7AA81_9ACTN</name>
<evidence type="ECO:0000313" key="3">
    <source>
        <dbReference type="Proteomes" id="UP000198949"/>
    </source>
</evidence>
<keyword evidence="3" id="KW-1185">Reference proteome</keyword>
<gene>
    <name evidence="2" type="ORF">SAMN05216270_11330</name>
</gene>
<dbReference type="InterPro" id="IPR002734">
    <property type="entry name" value="RibDG_C"/>
</dbReference>
<organism evidence="2 3">
    <name type="scientific">Glycomyces harbinensis</name>
    <dbReference type="NCBI Taxonomy" id="58114"/>
    <lineage>
        <taxon>Bacteria</taxon>
        <taxon>Bacillati</taxon>
        <taxon>Actinomycetota</taxon>
        <taxon>Actinomycetes</taxon>
        <taxon>Glycomycetales</taxon>
        <taxon>Glycomycetaceae</taxon>
        <taxon>Glycomyces</taxon>
    </lineage>
</organism>
<dbReference type="GO" id="GO:0008703">
    <property type="term" value="F:5-amino-6-(5-phosphoribosylamino)uracil reductase activity"/>
    <property type="evidence" value="ECO:0007669"/>
    <property type="project" value="InterPro"/>
</dbReference>
<dbReference type="STRING" id="58114.SAMN05216270_11330"/>
<dbReference type="Pfam" id="PF01872">
    <property type="entry name" value="RibD_C"/>
    <property type="match status" value="1"/>
</dbReference>
<evidence type="ECO:0000259" key="1">
    <source>
        <dbReference type="Pfam" id="PF01872"/>
    </source>
</evidence>
<accession>A0A1G7AA81</accession>
<feature type="domain" description="Bacterial bifunctional deaminase-reductase C-terminal" evidence="1">
    <location>
        <begin position="22"/>
        <end position="192"/>
    </location>
</feature>
<reference evidence="3" key="1">
    <citation type="submission" date="2016-10" db="EMBL/GenBank/DDBJ databases">
        <authorList>
            <person name="Varghese N."/>
            <person name="Submissions S."/>
        </authorList>
    </citation>
    <scope>NUCLEOTIDE SEQUENCE [LARGE SCALE GENOMIC DNA]</scope>
    <source>
        <strain evidence="3">CGMCC 4.3516</strain>
    </source>
</reference>
<dbReference type="GO" id="GO:0009231">
    <property type="term" value="P:riboflavin biosynthetic process"/>
    <property type="evidence" value="ECO:0007669"/>
    <property type="project" value="InterPro"/>
</dbReference>
<dbReference type="OrthoDB" id="7342392at2"/>
<dbReference type="RefSeq" id="WP_091038929.1">
    <property type="nucleotide sequence ID" value="NZ_FNAD01000013.1"/>
</dbReference>
<dbReference type="EMBL" id="FNAD01000013">
    <property type="protein sequence ID" value="SDE11794.1"/>
    <property type="molecule type" value="Genomic_DNA"/>
</dbReference>
<evidence type="ECO:0000313" key="2">
    <source>
        <dbReference type="EMBL" id="SDE11794.1"/>
    </source>
</evidence>
<sequence>MKKQKPISPRTLEGRIMATTTTLTVDLFVSVDGWAGSDGLPGYFGYFGPDLGAWDQAEGALPQRVIMGRRTYEAFAELPDEAWGDTYEMTMGLDKTIFSTTLTEVPWPNARIATDLIAEIAAMKADGGAPIRTWGSLALVRQLLNAGLVDRLRILTFPLFAGDAGRNAAFTEVASADLELVDHRVLDNRIVLTEYRPTGKDIPRA</sequence>
<dbReference type="InterPro" id="IPR024072">
    <property type="entry name" value="DHFR-like_dom_sf"/>
</dbReference>
<dbReference type="Gene3D" id="3.40.430.10">
    <property type="entry name" value="Dihydrofolate Reductase, subunit A"/>
    <property type="match status" value="1"/>
</dbReference>
<dbReference type="AlphaFoldDB" id="A0A1G7AA81"/>
<protein>
    <submittedName>
        <fullName evidence="2">Dihydrofolate reductase</fullName>
    </submittedName>
</protein>
<dbReference type="Proteomes" id="UP000198949">
    <property type="component" value="Unassembled WGS sequence"/>
</dbReference>
<dbReference type="SUPFAM" id="SSF53597">
    <property type="entry name" value="Dihydrofolate reductase-like"/>
    <property type="match status" value="1"/>
</dbReference>